<organism evidence="2 3">
    <name type="scientific">Aeribacillus alveayuensis</name>
    <dbReference type="NCBI Taxonomy" id="279215"/>
    <lineage>
        <taxon>Bacteria</taxon>
        <taxon>Bacillati</taxon>
        <taxon>Bacillota</taxon>
        <taxon>Bacilli</taxon>
        <taxon>Bacillales</taxon>
        <taxon>Bacillaceae</taxon>
        <taxon>Aeribacillus</taxon>
    </lineage>
</organism>
<dbReference type="Pfam" id="PF09911">
    <property type="entry name" value="DUF2140"/>
    <property type="match status" value="1"/>
</dbReference>
<dbReference type="RefSeq" id="WP_044896296.1">
    <property type="nucleotide sequence ID" value="NZ_JAUSTR010000006.1"/>
</dbReference>
<dbReference type="Proteomes" id="UP001225646">
    <property type="component" value="Unassembled WGS sequence"/>
</dbReference>
<evidence type="ECO:0000313" key="3">
    <source>
        <dbReference type="Proteomes" id="UP001225646"/>
    </source>
</evidence>
<keyword evidence="1" id="KW-0812">Transmembrane</keyword>
<proteinExistence type="predicted"/>
<keyword evidence="1" id="KW-0472">Membrane</keyword>
<evidence type="ECO:0000256" key="1">
    <source>
        <dbReference type="SAM" id="Phobius"/>
    </source>
</evidence>
<dbReference type="EMBL" id="JAUSTR010000006">
    <property type="protein sequence ID" value="MDQ0162779.1"/>
    <property type="molecule type" value="Genomic_DNA"/>
</dbReference>
<reference evidence="2 3" key="1">
    <citation type="submission" date="2023-07" db="EMBL/GenBank/DDBJ databases">
        <title>Genomic Encyclopedia of Type Strains, Phase IV (KMG-IV): sequencing the most valuable type-strain genomes for metagenomic binning, comparative biology and taxonomic classification.</title>
        <authorList>
            <person name="Goeker M."/>
        </authorList>
    </citation>
    <scope>NUCLEOTIDE SEQUENCE [LARGE SCALE GENOMIC DNA]</scope>
    <source>
        <strain evidence="2 3">DSM 19092</strain>
    </source>
</reference>
<keyword evidence="1" id="KW-1133">Transmembrane helix</keyword>
<evidence type="ECO:0000313" key="2">
    <source>
        <dbReference type="EMBL" id="MDQ0162779.1"/>
    </source>
</evidence>
<feature type="transmembrane region" description="Helical" evidence="1">
    <location>
        <begin position="6"/>
        <end position="28"/>
    </location>
</feature>
<sequence>MNKWKVSFILLLSVNIIAFLFVVSLMNIPKETKKIKPMTINENDYAVIQVMADKQTVTNLVNEYLQKEAKEQPLAYQISIEEDVKLYGSLKAFGRELQLTISFIPEVTADGNVVLSVHNMSVGKLSLPISYVLKYVEKHYELPEAVTIDSADGKVIVHLTDITLQNNYKILAGNIDLKQDQISAKLYVPYHFLK</sequence>
<accession>A0ABT9VP83</accession>
<comment type="caution">
    <text evidence="2">The sequence shown here is derived from an EMBL/GenBank/DDBJ whole genome shotgun (WGS) entry which is preliminary data.</text>
</comment>
<gene>
    <name evidence="2" type="ORF">J2S06_001856</name>
</gene>
<dbReference type="InterPro" id="IPR018672">
    <property type="entry name" value="DUF2140"/>
</dbReference>
<name>A0ABT9VP83_9BACI</name>
<protein>
    <submittedName>
        <fullName evidence="2">Uncharacterized protein YpmS</fullName>
    </submittedName>
</protein>
<keyword evidence="3" id="KW-1185">Reference proteome</keyword>